<keyword evidence="2" id="KW-1185">Reference proteome</keyword>
<sequence length="329" mass="38359">MVTLRSARQLVDSQFSEMSSLLGTALEQSYPVVIVIPAGSEKDGERGDEIINDNQDEPPNLVNDTAEERLAVNSDGLQASTNNEDPPGGIVQNPNGDRLYRPLNPIKNIPSNPNQTTQEAVNRRPRPPKLTMENVTEGKKNLDSYKTNGRLKNTVRSELFRLIGKREENRAFENIKAGEKLEKWDIGHDRLETYAQEIEYEFDGEYAGTYFVVPRKERVEMKFAWLEINYKREKTLLEYFHDTEPYRRQLLLVHEIEVHEYLKKFLGLRITETAKKFFTIEFDSLNPGKREFMKKQWPVVRNCIYEELKTRQIKNPQDLVKLELIQQRN</sequence>
<dbReference type="Proteomes" id="UP001239111">
    <property type="component" value="Chromosome 2"/>
</dbReference>
<comment type="caution">
    <text evidence="1">The sequence shown here is derived from an EMBL/GenBank/DDBJ whole genome shotgun (WGS) entry which is preliminary data.</text>
</comment>
<gene>
    <name evidence="1" type="ORF">QAD02_012749</name>
</gene>
<name>A0ACC2P3E5_9HYME</name>
<organism evidence="1 2">
    <name type="scientific">Eretmocerus hayati</name>
    <dbReference type="NCBI Taxonomy" id="131215"/>
    <lineage>
        <taxon>Eukaryota</taxon>
        <taxon>Metazoa</taxon>
        <taxon>Ecdysozoa</taxon>
        <taxon>Arthropoda</taxon>
        <taxon>Hexapoda</taxon>
        <taxon>Insecta</taxon>
        <taxon>Pterygota</taxon>
        <taxon>Neoptera</taxon>
        <taxon>Endopterygota</taxon>
        <taxon>Hymenoptera</taxon>
        <taxon>Apocrita</taxon>
        <taxon>Proctotrupomorpha</taxon>
        <taxon>Chalcidoidea</taxon>
        <taxon>Aphelinidae</taxon>
        <taxon>Aphelininae</taxon>
        <taxon>Eretmocerus</taxon>
    </lineage>
</organism>
<proteinExistence type="predicted"/>
<accession>A0ACC2P3E5</accession>
<dbReference type="EMBL" id="CM056742">
    <property type="protein sequence ID" value="KAJ8676962.1"/>
    <property type="molecule type" value="Genomic_DNA"/>
</dbReference>
<evidence type="ECO:0000313" key="2">
    <source>
        <dbReference type="Proteomes" id="UP001239111"/>
    </source>
</evidence>
<evidence type="ECO:0000313" key="1">
    <source>
        <dbReference type="EMBL" id="KAJ8676962.1"/>
    </source>
</evidence>
<reference evidence="1" key="1">
    <citation type="submission" date="2023-04" db="EMBL/GenBank/DDBJ databases">
        <title>A chromosome-level genome assembly of the parasitoid wasp Eretmocerus hayati.</title>
        <authorList>
            <person name="Zhong Y."/>
            <person name="Liu S."/>
            <person name="Liu Y."/>
        </authorList>
    </citation>
    <scope>NUCLEOTIDE SEQUENCE</scope>
    <source>
        <strain evidence="1">ZJU_SS_LIU_2023</strain>
    </source>
</reference>
<protein>
    <submittedName>
        <fullName evidence="1">Uncharacterized protein</fullName>
    </submittedName>
</protein>